<dbReference type="Proteomes" id="UP000057737">
    <property type="component" value="Unassembled WGS sequence"/>
</dbReference>
<keyword evidence="1" id="KW-0479">Metal-binding</keyword>
<proteinExistence type="inferred from homology"/>
<dbReference type="PANTHER" id="PTHR42988">
    <property type="entry name" value="PHOSPHOHYDROLASE"/>
    <property type="match status" value="1"/>
</dbReference>
<evidence type="ECO:0000259" key="5">
    <source>
        <dbReference type="Pfam" id="PF00149"/>
    </source>
</evidence>
<dbReference type="Gene3D" id="3.60.21.10">
    <property type="match status" value="1"/>
</dbReference>
<evidence type="ECO:0000313" key="6">
    <source>
        <dbReference type="EMBL" id="KWV60161.1"/>
    </source>
</evidence>
<reference evidence="6 7" key="1">
    <citation type="submission" date="2015-11" db="EMBL/GenBank/DDBJ databases">
        <title>Draft Genome Sequence of the Strain BR 10303 (Bradyrhizobium sp.) isolated from nodules of Centrolobium paraense.</title>
        <authorList>
            <person name="Zelli J.E."/>
            <person name="Simoes-Araujo J.L."/>
            <person name="Barauna A.C."/>
            <person name="Silva K."/>
        </authorList>
    </citation>
    <scope>NUCLEOTIDE SEQUENCE [LARGE SCALE GENOMIC DNA]</scope>
    <source>
        <strain evidence="6 7">BR 10303</strain>
    </source>
</reference>
<dbReference type="GO" id="GO:0004112">
    <property type="term" value="F:cyclic-nucleotide phosphodiesterase activity"/>
    <property type="evidence" value="ECO:0007669"/>
    <property type="project" value="InterPro"/>
</dbReference>
<keyword evidence="3" id="KW-0408">Iron</keyword>
<dbReference type="GO" id="GO:0046872">
    <property type="term" value="F:metal ion binding"/>
    <property type="evidence" value="ECO:0007669"/>
    <property type="project" value="UniProtKB-KW"/>
</dbReference>
<dbReference type="Pfam" id="PF00149">
    <property type="entry name" value="Metallophos"/>
    <property type="match status" value="1"/>
</dbReference>
<dbReference type="InterPro" id="IPR004843">
    <property type="entry name" value="Calcineurin-like_PHP"/>
</dbReference>
<dbReference type="AlphaFoldDB" id="A0A109K3I8"/>
<dbReference type="EMBL" id="LNCU01000022">
    <property type="protein sequence ID" value="KWV60161.1"/>
    <property type="molecule type" value="Genomic_DNA"/>
</dbReference>
<dbReference type="OrthoDB" id="651281at2"/>
<protein>
    <submittedName>
        <fullName evidence="6">3',5'-cyclic-nucleotide phosphodiesterase</fullName>
    </submittedName>
</protein>
<evidence type="ECO:0000256" key="2">
    <source>
        <dbReference type="ARBA" id="ARBA00022801"/>
    </source>
</evidence>
<dbReference type="InterPro" id="IPR050884">
    <property type="entry name" value="CNP_phosphodiesterase-III"/>
</dbReference>
<dbReference type="InterPro" id="IPR026575">
    <property type="entry name" value="GpdQ/CpdA-like"/>
</dbReference>
<evidence type="ECO:0000256" key="3">
    <source>
        <dbReference type="ARBA" id="ARBA00023004"/>
    </source>
</evidence>
<evidence type="ECO:0000313" key="7">
    <source>
        <dbReference type="Proteomes" id="UP000057737"/>
    </source>
</evidence>
<sequence>MKLIQLTDIHLTTPGQTIGGRDPNANFEAALTHALSQHPDTEAIVITGDLSDWGDRADYERLRARIATLPVPVHLAIGNHDDRAIFLQVFPELADADGHVQSRFPLSRGTGLVIDTWGPRSHAGFFCAKRCAWLEQALTVADAPVFLFMHHNPVPTYIAPLDHIMLRDSDTFGAVIATHRQHIAHIFFGHCHLPLSGSLYGVPVSGSRGTNHAGWADFTERHMLLGSDLPQAYAVIVANGATVTVQMVEFGYRGERRIEGSPDYDAWNRTTMVR</sequence>
<dbReference type="CDD" id="cd07402">
    <property type="entry name" value="MPP_GpdQ"/>
    <property type="match status" value="1"/>
</dbReference>
<gene>
    <name evidence="6" type="ORF">AS156_29920</name>
</gene>
<dbReference type="SUPFAM" id="SSF56300">
    <property type="entry name" value="Metallo-dependent phosphatases"/>
    <property type="match status" value="1"/>
</dbReference>
<evidence type="ECO:0000256" key="1">
    <source>
        <dbReference type="ARBA" id="ARBA00022723"/>
    </source>
</evidence>
<evidence type="ECO:0000256" key="4">
    <source>
        <dbReference type="ARBA" id="ARBA00025742"/>
    </source>
</evidence>
<organism evidence="6 7">
    <name type="scientific">Bradyrhizobium macuxiense</name>
    <dbReference type="NCBI Taxonomy" id="1755647"/>
    <lineage>
        <taxon>Bacteria</taxon>
        <taxon>Pseudomonadati</taxon>
        <taxon>Pseudomonadota</taxon>
        <taxon>Alphaproteobacteria</taxon>
        <taxon>Hyphomicrobiales</taxon>
        <taxon>Nitrobacteraceae</taxon>
        <taxon>Bradyrhizobium</taxon>
    </lineage>
</organism>
<keyword evidence="7" id="KW-1185">Reference proteome</keyword>
<accession>A0A109K3I8</accession>
<comment type="similarity">
    <text evidence="4">Belongs to the cyclic nucleotide phosphodiesterase class-III family.</text>
</comment>
<dbReference type="PANTHER" id="PTHR42988:SF2">
    <property type="entry name" value="CYCLIC NUCLEOTIDE PHOSPHODIESTERASE CBUA0032-RELATED"/>
    <property type="match status" value="1"/>
</dbReference>
<name>A0A109K3I8_9BRAD</name>
<comment type="caution">
    <text evidence="6">The sequence shown here is derived from an EMBL/GenBank/DDBJ whole genome shotgun (WGS) entry which is preliminary data.</text>
</comment>
<keyword evidence="2" id="KW-0378">Hydrolase</keyword>
<feature type="domain" description="Calcineurin-like phosphoesterase" evidence="5">
    <location>
        <begin position="1"/>
        <end position="193"/>
    </location>
</feature>
<dbReference type="InterPro" id="IPR029052">
    <property type="entry name" value="Metallo-depent_PP-like"/>
</dbReference>